<dbReference type="Proteomes" id="UP000653056">
    <property type="component" value="Unassembled WGS sequence"/>
</dbReference>
<dbReference type="EMBL" id="BMXS01000025">
    <property type="protein sequence ID" value="GGY06092.1"/>
    <property type="molecule type" value="Genomic_DNA"/>
</dbReference>
<dbReference type="SUPFAM" id="SSF53850">
    <property type="entry name" value="Periplasmic binding protein-like II"/>
    <property type="match status" value="1"/>
</dbReference>
<dbReference type="PANTHER" id="PTHR30024">
    <property type="entry name" value="ALIPHATIC SULFONATES-BINDING PROTEIN-RELATED"/>
    <property type="match status" value="1"/>
</dbReference>
<evidence type="ECO:0000313" key="2">
    <source>
        <dbReference type="Proteomes" id="UP000653056"/>
    </source>
</evidence>
<dbReference type="PANTHER" id="PTHR30024:SF48">
    <property type="entry name" value="ABC TRANSPORTER SUBSTRATE-BINDING PROTEIN"/>
    <property type="match status" value="1"/>
</dbReference>
<evidence type="ECO:0000313" key="1">
    <source>
        <dbReference type="EMBL" id="GGY06092.1"/>
    </source>
</evidence>
<gene>
    <name evidence="1" type="ORF">GCM10007160_37100</name>
</gene>
<accession>A0ABQ2Z5X2</accession>
<name>A0ABQ2Z5X2_9GAMM</name>
<dbReference type="Gene3D" id="3.40.190.10">
    <property type="entry name" value="Periplasmic binding protein-like II"/>
    <property type="match status" value="2"/>
</dbReference>
<comment type="caution">
    <text evidence="1">The sequence shown here is derived from an EMBL/GenBank/DDBJ whole genome shotgun (WGS) entry which is preliminary data.</text>
</comment>
<sequence length="315" mass="34682">MLCWFVVTVAQAQTLRVGVLQFGTVNWELEVVQSHRLLEAYDIELEVVPLASENALAVALQGGRVDLIVSDWLWAARQRDAGRAYQFAPYSLSVGAVMVAPEAGIGSVEELAGHQLGIAGGPVDKTWILLRAYARRVHGLDLDSAVEPAYAAPPMINALMRDGRLSAAINFWHYNARLQAIGMQPLVTVERMLEELGITPVPPLLGWVFAEAWAKENREALRHFLEATYQAKAILAADYYEVWESLRAMVKPENEPMFEALKAGYRAGIPERYGDAEIAAAQRLFQVLAAEGGGELTGGVRRLAPAVFWDGFRLP</sequence>
<proteinExistence type="predicted"/>
<keyword evidence="2" id="KW-1185">Reference proteome</keyword>
<organism evidence="1 2">
    <name type="scientific">Litchfieldella qijiaojingensis</name>
    <dbReference type="NCBI Taxonomy" id="980347"/>
    <lineage>
        <taxon>Bacteria</taxon>
        <taxon>Pseudomonadati</taxon>
        <taxon>Pseudomonadota</taxon>
        <taxon>Gammaproteobacteria</taxon>
        <taxon>Oceanospirillales</taxon>
        <taxon>Halomonadaceae</taxon>
        <taxon>Litchfieldella</taxon>
    </lineage>
</organism>
<reference evidence="2" key="1">
    <citation type="journal article" date="2019" name="Int. J. Syst. Evol. Microbiol.">
        <title>The Global Catalogue of Microorganisms (GCM) 10K type strain sequencing project: providing services to taxonomists for standard genome sequencing and annotation.</title>
        <authorList>
            <consortium name="The Broad Institute Genomics Platform"/>
            <consortium name="The Broad Institute Genome Sequencing Center for Infectious Disease"/>
            <person name="Wu L."/>
            <person name="Ma J."/>
        </authorList>
    </citation>
    <scope>NUCLEOTIDE SEQUENCE [LARGE SCALE GENOMIC DNA]</scope>
    <source>
        <strain evidence="2">KCTC 22228</strain>
    </source>
</reference>
<protein>
    <submittedName>
        <fullName evidence="1">ABC transporter substrate-binding protein</fullName>
    </submittedName>
</protein>